<dbReference type="InterPro" id="IPR025965">
    <property type="entry name" value="FlgD/Vpr_Ig-like"/>
</dbReference>
<dbReference type="STRING" id="218672.SAMN04489759_1083"/>
<dbReference type="Pfam" id="PF03963">
    <property type="entry name" value="FlgD"/>
    <property type="match status" value="1"/>
</dbReference>
<feature type="domain" description="FlgD/Vpr Ig-like" evidence="6">
    <location>
        <begin position="101"/>
        <end position="178"/>
    </location>
</feature>
<keyword evidence="8" id="KW-0969">Cilium</keyword>
<evidence type="ECO:0000256" key="4">
    <source>
        <dbReference type="ARBA" id="ARBA00024746"/>
    </source>
</evidence>
<dbReference type="Pfam" id="PF13861">
    <property type="entry name" value="FLgD_tudor"/>
    <property type="match status" value="1"/>
</dbReference>
<dbReference type="Gene3D" id="2.30.30.910">
    <property type="match status" value="1"/>
</dbReference>
<dbReference type="InterPro" id="IPR025963">
    <property type="entry name" value="FLgD_Tudor"/>
</dbReference>
<dbReference type="Gene3D" id="2.60.40.4070">
    <property type="match status" value="1"/>
</dbReference>
<reference evidence="9" key="1">
    <citation type="submission" date="2016-10" db="EMBL/GenBank/DDBJ databases">
        <authorList>
            <person name="Varghese N."/>
            <person name="Submissions S."/>
        </authorList>
    </citation>
    <scope>NUCLEOTIDE SEQUENCE [LARGE SCALE GENOMIC DNA]</scope>
    <source>
        <strain evidence="9">DSM 16477</strain>
    </source>
</reference>
<comment type="function">
    <text evidence="4 5">Required for flagellar hook formation. May act as a scaffolding protein.</text>
</comment>
<protein>
    <recommendedName>
        <fullName evidence="2 5">Basal-body rod modification protein FlgD</fullName>
    </recommendedName>
</protein>
<name>A0A1G7UGR2_9RHOB</name>
<dbReference type="Proteomes" id="UP000199399">
    <property type="component" value="Unassembled WGS sequence"/>
</dbReference>
<accession>A0A1G7UGR2</accession>
<dbReference type="RefSeq" id="WP_093743168.1">
    <property type="nucleotide sequence ID" value="NZ_FNBP01000008.1"/>
</dbReference>
<dbReference type="GO" id="GO:0044781">
    <property type="term" value="P:bacterial-type flagellum organization"/>
    <property type="evidence" value="ECO:0007669"/>
    <property type="project" value="UniProtKB-UniRule"/>
</dbReference>
<evidence type="ECO:0000259" key="6">
    <source>
        <dbReference type="Pfam" id="PF13860"/>
    </source>
</evidence>
<organism evidence="8 9">
    <name type="scientific">Sulfitobacter delicatus</name>
    <dbReference type="NCBI Taxonomy" id="218672"/>
    <lineage>
        <taxon>Bacteria</taxon>
        <taxon>Pseudomonadati</taxon>
        <taxon>Pseudomonadota</taxon>
        <taxon>Alphaproteobacteria</taxon>
        <taxon>Rhodobacterales</taxon>
        <taxon>Roseobacteraceae</taxon>
        <taxon>Sulfitobacter</taxon>
    </lineage>
</organism>
<feature type="domain" description="FlgD Tudor-like" evidence="7">
    <location>
        <begin position="90"/>
        <end position="213"/>
    </location>
</feature>
<keyword evidence="8" id="KW-0282">Flagellum</keyword>
<proteinExistence type="inferred from homology"/>
<dbReference type="Pfam" id="PF13860">
    <property type="entry name" value="FlgD_ig"/>
    <property type="match status" value="1"/>
</dbReference>
<sequence length="222" mass="23501">MIDALTSNTLATSTASAASASAGELQESYNSFLTLLTAQITNQDPLEPVDSTQFVSQLAQLTQVEQSIATNASLEQISTMLSTVGAMSDLQLIGRDVLVPSNQVRLTDTEFPLSYQVGAGAESVDISIYSEDGNLVRELTGTSTAEGEIIDVDWDGLDSEGLPVPPDTFRVEISATDSSGNDVPVTALTQAQVNRVNFTAYGPELELDNGESVLSHVIRSVL</sequence>
<evidence type="ECO:0000313" key="9">
    <source>
        <dbReference type="Proteomes" id="UP000199399"/>
    </source>
</evidence>
<keyword evidence="8" id="KW-0966">Cell projection</keyword>
<evidence type="ECO:0000259" key="7">
    <source>
        <dbReference type="Pfam" id="PF13861"/>
    </source>
</evidence>
<dbReference type="OrthoDB" id="9785233at2"/>
<keyword evidence="3 5" id="KW-1005">Bacterial flagellum biogenesis</keyword>
<keyword evidence="9" id="KW-1185">Reference proteome</keyword>
<gene>
    <name evidence="8" type="ORF">SAMN04489759_1083</name>
</gene>
<dbReference type="AlphaFoldDB" id="A0A1G7UGR2"/>
<evidence type="ECO:0000256" key="2">
    <source>
        <dbReference type="ARBA" id="ARBA00016013"/>
    </source>
</evidence>
<dbReference type="EMBL" id="FNBP01000008">
    <property type="protein sequence ID" value="SDG46441.1"/>
    <property type="molecule type" value="Genomic_DNA"/>
</dbReference>
<evidence type="ECO:0000313" key="8">
    <source>
        <dbReference type="EMBL" id="SDG46441.1"/>
    </source>
</evidence>
<dbReference type="InterPro" id="IPR005648">
    <property type="entry name" value="FlgD"/>
</dbReference>
<evidence type="ECO:0000256" key="3">
    <source>
        <dbReference type="ARBA" id="ARBA00022795"/>
    </source>
</evidence>
<evidence type="ECO:0000256" key="5">
    <source>
        <dbReference type="RuleBase" id="RU362076"/>
    </source>
</evidence>
<evidence type="ECO:0000256" key="1">
    <source>
        <dbReference type="ARBA" id="ARBA00010577"/>
    </source>
</evidence>
<comment type="similarity">
    <text evidence="1 5">Belongs to the FlgD family.</text>
</comment>